<accession>A0A0S7YC62</accession>
<evidence type="ECO:0000313" key="3">
    <source>
        <dbReference type="Proteomes" id="UP000051012"/>
    </source>
</evidence>
<dbReference type="Proteomes" id="UP000051012">
    <property type="component" value="Unassembled WGS sequence"/>
</dbReference>
<dbReference type="EMBL" id="LJNI01000120">
    <property type="protein sequence ID" value="KPJ71660.1"/>
    <property type="molecule type" value="Genomic_DNA"/>
</dbReference>
<protein>
    <recommendedName>
        <fullName evidence="1">Mut7-C RNAse domain-containing protein</fullName>
    </recommendedName>
</protein>
<name>A0A0S7YC62_UNCT6</name>
<dbReference type="PANTHER" id="PTHR39081:SF1">
    <property type="entry name" value="MUT7-C RNASE DOMAIN-CONTAINING PROTEIN"/>
    <property type="match status" value="1"/>
</dbReference>
<sequence>MLGRLCKLLRICGIDTLYSNRGTAILVEARKEGRIILTMNTRLRGKEGVYFIENTSPQSQLESVITEYKLQRTIQLFSRCIECNDKLVPTPKVEVRDKVPYFTYKHFDDFAICPSCQRVYWKGSHYKKMVSEIGEILGKLSNTK</sequence>
<comment type="caution">
    <text evidence="2">The sequence shown here is derived from an EMBL/GenBank/DDBJ whole genome shotgun (WGS) entry which is preliminary data.</text>
</comment>
<organism evidence="2 3">
    <name type="scientific">candidate division TA06 bacterium DG_78</name>
    <dbReference type="NCBI Taxonomy" id="1703772"/>
    <lineage>
        <taxon>Bacteria</taxon>
        <taxon>Bacteria division TA06</taxon>
    </lineage>
</organism>
<dbReference type="AlphaFoldDB" id="A0A0S7YC62"/>
<feature type="domain" description="Mut7-C RNAse" evidence="1">
    <location>
        <begin position="1"/>
        <end position="131"/>
    </location>
</feature>
<proteinExistence type="predicted"/>
<dbReference type="Pfam" id="PF01927">
    <property type="entry name" value="Mut7-C"/>
    <property type="match status" value="1"/>
</dbReference>
<dbReference type="InterPro" id="IPR002782">
    <property type="entry name" value="Mut7-C_RNAse_dom"/>
</dbReference>
<reference evidence="2 3" key="1">
    <citation type="journal article" date="2015" name="Microbiome">
        <title>Genomic resolution of linkages in carbon, nitrogen, and sulfur cycling among widespread estuary sediment bacteria.</title>
        <authorList>
            <person name="Baker B.J."/>
            <person name="Lazar C.S."/>
            <person name="Teske A.P."/>
            <person name="Dick G.J."/>
        </authorList>
    </citation>
    <scope>NUCLEOTIDE SEQUENCE [LARGE SCALE GENOMIC DNA]</scope>
    <source>
        <strain evidence="2">DG_78</strain>
    </source>
</reference>
<dbReference type="PANTHER" id="PTHR39081">
    <property type="entry name" value="MUT7-C DOMAIN-CONTAINING PROTEIN"/>
    <property type="match status" value="1"/>
</dbReference>
<evidence type="ECO:0000313" key="2">
    <source>
        <dbReference type="EMBL" id="KPJ71660.1"/>
    </source>
</evidence>
<gene>
    <name evidence="2" type="ORF">AMJ52_08390</name>
</gene>
<evidence type="ECO:0000259" key="1">
    <source>
        <dbReference type="Pfam" id="PF01927"/>
    </source>
</evidence>